<feature type="chain" id="PRO_5008146451" evidence="2">
    <location>
        <begin position="20"/>
        <end position="373"/>
    </location>
</feature>
<feature type="compositionally biased region" description="Polar residues" evidence="1">
    <location>
        <begin position="188"/>
        <end position="209"/>
    </location>
</feature>
<organism evidence="3 4">
    <name type="scientific">Globodera pallida</name>
    <name type="common">Potato cyst nematode worm</name>
    <name type="synonym">Heterodera pallida</name>
    <dbReference type="NCBI Taxonomy" id="36090"/>
    <lineage>
        <taxon>Eukaryota</taxon>
        <taxon>Metazoa</taxon>
        <taxon>Ecdysozoa</taxon>
        <taxon>Nematoda</taxon>
        <taxon>Chromadorea</taxon>
        <taxon>Rhabditida</taxon>
        <taxon>Tylenchina</taxon>
        <taxon>Tylenchomorpha</taxon>
        <taxon>Tylenchoidea</taxon>
        <taxon>Heteroderidae</taxon>
        <taxon>Heteroderinae</taxon>
        <taxon>Globodera</taxon>
    </lineage>
</organism>
<keyword evidence="2" id="KW-0732">Signal</keyword>
<dbReference type="WBParaSite" id="GPLIN_000257800">
    <property type="protein sequence ID" value="GPLIN_000257800"/>
    <property type="gene ID" value="GPLIN_000257800"/>
</dbReference>
<evidence type="ECO:0000313" key="3">
    <source>
        <dbReference type="Proteomes" id="UP000050741"/>
    </source>
</evidence>
<evidence type="ECO:0000313" key="4">
    <source>
        <dbReference type="WBParaSite" id="GPLIN_000257800"/>
    </source>
</evidence>
<keyword evidence="3" id="KW-1185">Reference proteome</keyword>
<feature type="region of interest" description="Disordered" evidence="1">
    <location>
        <begin position="353"/>
        <end position="373"/>
    </location>
</feature>
<dbReference type="Proteomes" id="UP000050741">
    <property type="component" value="Unassembled WGS sequence"/>
</dbReference>
<evidence type="ECO:0000256" key="2">
    <source>
        <dbReference type="SAM" id="SignalP"/>
    </source>
</evidence>
<protein>
    <submittedName>
        <fullName evidence="4">Uncharacterized protein</fullName>
    </submittedName>
</protein>
<evidence type="ECO:0000256" key="1">
    <source>
        <dbReference type="SAM" id="MobiDB-lite"/>
    </source>
</evidence>
<proteinExistence type="predicted"/>
<dbReference type="AlphaFoldDB" id="A0A183BPP2"/>
<feature type="region of interest" description="Disordered" evidence="1">
    <location>
        <begin position="29"/>
        <end position="58"/>
    </location>
</feature>
<name>A0A183BPP2_GLOPA</name>
<sequence length="373" mass="40583">MAFTVVVLLVMRMFMLVNPQQQQVGPVNGINLHNFPSQKPPSSGIDTLPSTNSNTDTSAASVRSSCELLIQCELAIERSRMAISARCGLRPEFEELFRLSERRFGEFGACVLIEDGPSNGTEAECSESELLSIGTTTPAPESGCWRSLAGLREQCQRLQHCMVNIGTSDATMALRAQHIKINQKTLQCRQTQHPQGPTSSAAVDSSPLSETEIFSPGDTGPSPAGPPAPPVSARLHSVLTASVSPRVIVPTLGHKLRHTFALPARLNFRRLRLFAARTHRDQHKKQAVQQQLVDYHHQKQAGCACYSDTTSPSADSKLCANSGHNIASSNYSIPSAFCGYRIPLFANGISYTNDDRDGTDKNGGQRQRRVPGF</sequence>
<accession>A0A183BPP2</accession>
<reference evidence="3" key="1">
    <citation type="submission" date="2014-05" db="EMBL/GenBank/DDBJ databases">
        <title>The genome and life-stage specific transcriptomes of Globodera pallida elucidate key aspects of plant parasitism by a cyst nematode.</title>
        <authorList>
            <person name="Cotton J.A."/>
            <person name="Lilley C.J."/>
            <person name="Jones L.M."/>
            <person name="Kikuchi T."/>
            <person name="Reid A.J."/>
            <person name="Thorpe P."/>
            <person name="Tsai I.J."/>
            <person name="Beasley H."/>
            <person name="Blok V."/>
            <person name="Cock P.J.A."/>
            <person name="Van den Akker S.E."/>
            <person name="Holroyd N."/>
            <person name="Hunt M."/>
            <person name="Mantelin S."/>
            <person name="Naghra H."/>
            <person name="Pain A."/>
            <person name="Palomares-Rius J.E."/>
            <person name="Zarowiecki M."/>
            <person name="Berriman M."/>
            <person name="Jones J.T."/>
            <person name="Urwin P.E."/>
        </authorList>
    </citation>
    <scope>NUCLEOTIDE SEQUENCE [LARGE SCALE GENOMIC DNA]</scope>
    <source>
        <strain evidence="3">Lindley</strain>
    </source>
</reference>
<feature type="region of interest" description="Disordered" evidence="1">
    <location>
        <begin position="188"/>
        <end position="229"/>
    </location>
</feature>
<reference evidence="4" key="2">
    <citation type="submission" date="2016-06" db="UniProtKB">
        <authorList>
            <consortium name="WormBaseParasite"/>
        </authorList>
    </citation>
    <scope>IDENTIFICATION</scope>
</reference>
<feature type="signal peptide" evidence="2">
    <location>
        <begin position="1"/>
        <end position="19"/>
    </location>
</feature>
<feature type="compositionally biased region" description="Polar residues" evidence="1">
    <location>
        <begin position="34"/>
        <end position="49"/>
    </location>
</feature>